<keyword evidence="4 11" id="KW-0812">Transmembrane</keyword>
<dbReference type="EMBL" id="KM462869">
    <property type="protein sequence ID" value="AIT94070.1"/>
    <property type="molecule type" value="Genomic_DNA"/>
</dbReference>
<keyword evidence="2 11" id="KW-0813">Transport</keyword>
<feature type="coiled-coil region" evidence="13">
    <location>
        <begin position="46"/>
        <end position="127"/>
    </location>
</feature>
<comment type="subcellular location">
    <subcellularLocation>
        <location evidence="1">Membrane</location>
        <topology evidence="1">Single-pass membrane protein</topology>
    </subcellularLocation>
    <subcellularLocation>
        <location evidence="11">Plastid</location>
        <location evidence="11">Chloroplast thylakoid membrane</location>
        <topology evidence="11">Single-pass membrane protein</topology>
    </subcellularLocation>
</comment>
<accession>A0A097KLN0</accession>
<dbReference type="GO" id="GO:0045259">
    <property type="term" value="C:proton-transporting ATP synthase complex"/>
    <property type="evidence" value="ECO:0007669"/>
    <property type="project" value="UniProtKB-KW"/>
</dbReference>
<evidence type="ECO:0000256" key="12">
    <source>
        <dbReference type="RuleBase" id="RU003848"/>
    </source>
</evidence>
<dbReference type="AlphaFoldDB" id="A0A097KLN0"/>
<name>A0A097KLN0_9CHLO</name>
<evidence type="ECO:0000256" key="7">
    <source>
        <dbReference type="ARBA" id="ARBA00023065"/>
    </source>
</evidence>
<proteinExistence type="inferred from homology"/>
<sequence length="178" mass="20112">MSLLSVFAHLPLGEGFGFNTNILETNIINLSVVIGVVVSFGGDALRSLLENRKQTILNNLREADQRANEAQEKLSQARTQLEFAEKKAIDIRQQGKITAEQEKKQSIRQTQEDITRLEEVKQETLQLQQQKAINQVSQQVVSLALSQAREKLTKRLNAPLHASVNNFNIVLFTNYKSR</sequence>
<organism evidence="14">
    <name type="scientific">Parietochloris pseudoalveolaris</name>
    <dbReference type="NCBI Taxonomy" id="3102"/>
    <lineage>
        <taxon>Eukaryota</taxon>
        <taxon>Viridiplantae</taxon>
        <taxon>Chlorophyta</taxon>
        <taxon>core chlorophytes</taxon>
        <taxon>Trebouxiophyceae</taxon>
        <taxon>Trebouxiales</taxon>
        <taxon>Trebouxiaceae</taxon>
        <taxon>Parietochloris</taxon>
    </lineage>
</organism>
<keyword evidence="11" id="KW-0793">Thylakoid</keyword>
<evidence type="ECO:0000256" key="10">
    <source>
        <dbReference type="ARBA" id="ARBA00025198"/>
    </source>
</evidence>
<evidence type="ECO:0000256" key="5">
    <source>
        <dbReference type="ARBA" id="ARBA00022781"/>
    </source>
</evidence>
<keyword evidence="13" id="KW-0175">Coiled coil</keyword>
<reference evidence="14" key="1">
    <citation type="journal article" date="2014" name="BMC Evol. Biol.">
        <title>Chloroplast phylogenomic analysis resolves deep-level relationships within the green algal class Trebouxiophyceae.</title>
        <authorList>
            <person name="Lemieux C."/>
            <person name="Otis C."/>
            <person name="Turmel M."/>
        </authorList>
    </citation>
    <scope>NUCLEOTIDE SEQUENCE</scope>
</reference>
<keyword evidence="9 11" id="KW-0066">ATP synthesis</keyword>
<dbReference type="InterPro" id="IPR002146">
    <property type="entry name" value="ATP_synth_b/b'su_bac/chlpt"/>
</dbReference>
<dbReference type="GO" id="GO:0046933">
    <property type="term" value="F:proton-transporting ATP synthase activity, rotational mechanism"/>
    <property type="evidence" value="ECO:0007669"/>
    <property type="project" value="UniProtKB-UniRule"/>
</dbReference>
<evidence type="ECO:0000256" key="4">
    <source>
        <dbReference type="ARBA" id="ARBA00022692"/>
    </source>
</evidence>
<keyword evidence="14" id="KW-0934">Plastid</keyword>
<evidence type="ECO:0000256" key="2">
    <source>
        <dbReference type="ARBA" id="ARBA00022448"/>
    </source>
</evidence>
<gene>
    <name evidence="11 14" type="primary">atpF</name>
</gene>
<dbReference type="GeneID" id="22159365"/>
<evidence type="ECO:0000256" key="8">
    <source>
        <dbReference type="ARBA" id="ARBA00023136"/>
    </source>
</evidence>
<keyword evidence="8 11" id="KW-0472">Membrane</keyword>
<dbReference type="PANTHER" id="PTHR34264">
    <property type="entry name" value="ATP SYNTHASE SUBUNIT B, CHLOROPLASTIC"/>
    <property type="match status" value="1"/>
</dbReference>
<evidence type="ECO:0000256" key="6">
    <source>
        <dbReference type="ARBA" id="ARBA00022989"/>
    </source>
</evidence>
<evidence type="ECO:0000256" key="13">
    <source>
        <dbReference type="SAM" id="Coils"/>
    </source>
</evidence>
<geneLocation type="chloroplast" evidence="14"/>
<comment type="function">
    <text evidence="11">Component of the F(0) channel, it forms part of the peripheral stalk, linking F(1) to F(0).</text>
</comment>
<dbReference type="HAMAP" id="MF_01398">
    <property type="entry name" value="ATP_synth_b_bprime"/>
    <property type="match status" value="1"/>
</dbReference>
<comment type="subunit">
    <text evidence="11">F-type ATPases have 2 components, F(1) - the catalytic core - and F(0) - the membrane proton channel. F(1) has five subunits: alpha(3), beta(3), gamma(1), delta(1), epsilon(1). F(0) has four main subunits: a(1), b(1), b'(1) and c(10-14). The alpha and beta chains form an alternating ring which encloses part of the gamma chain. F(1) is attached to F(0) by a central stalk formed by the gamma and epsilon chains, while a peripheral stalk is formed by the delta, b and b' chains.</text>
</comment>
<protein>
    <recommendedName>
        <fullName evidence="11">ATP synthase subunit b, chloroplastic</fullName>
    </recommendedName>
    <alternativeName>
        <fullName evidence="11">ATP synthase F(0) sector subunit b</fullName>
    </alternativeName>
    <alternativeName>
        <fullName evidence="11">ATPase subunit I</fullName>
    </alternativeName>
</protein>
<dbReference type="GO" id="GO:0009535">
    <property type="term" value="C:chloroplast thylakoid membrane"/>
    <property type="evidence" value="ECO:0007669"/>
    <property type="project" value="UniProtKB-SubCell"/>
</dbReference>
<keyword evidence="3 11" id="KW-0138">CF(0)</keyword>
<evidence type="ECO:0000313" key="14">
    <source>
        <dbReference type="EMBL" id="AIT94070.1"/>
    </source>
</evidence>
<keyword evidence="14" id="KW-0150">Chloroplast</keyword>
<dbReference type="PANTHER" id="PTHR34264:SF3">
    <property type="entry name" value="ATP SYNTHASE SUBUNIT B, CHLOROPLASTIC"/>
    <property type="match status" value="1"/>
</dbReference>
<dbReference type="Pfam" id="PF00430">
    <property type="entry name" value="ATP-synt_B"/>
    <property type="match status" value="1"/>
</dbReference>
<evidence type="ECO:0000256" key="11">
    <source>
        <dbReference type="HAMAP-Rule" id="MF_01398"/>
    </source>
</evidence>
<keyword evidence="7 11" id="KW-0406">Ion transport</keyword>
<comment type="function">
    <text evidence="10 11">F(1)F(0) ATP synthase produces ATP from ADP in the presence of a proton or sodium gradient. F-type ATPases consist of two structural domains, F(1) containing the extramembraneous catalytic core and F(0) containing the membrane proton channel, linked together by a central stalk and a peripheral stalk. During catalysis, ATP synthesis in the catalytic domain of F(1) is coupled via a rotary mechanism of the central stalk subunits to proton translocation.</text>
</comment>
<keyword evidence="6 11" id="KW-1133">Transmembrane helix</keyword>
<comment type="similarity">
    <text evidence="11 12">Belongs to the ATPase B chain family.</text>
</comment>
<comment type="miscellaneous">
    <text evidence="11">In plastids the F-type ATPase is also known as CF(1)CF(0).</text>
</comment>
<keyword evidence="5 11" id="KW-0375">Hydrogen ion transport</keyword>
<dbReference type="CDD" id="cd06503">
    <property type="entry name" value="ATP-synt_Fo_b"/>
    <property type="match status" value="1"/>
</dbReference>
<evidence type="ECO:0000256" key="9">
    <source>
        <dbReference type="ARBA" id="ARBA00023310"/>
    </source>
</evidence>
<dbReference type="RefSeq" id="YP_009105443.1">
    <property type="nucleotide sequence ID" value="NC_025532.1"/>
</dbReference>
<evidence type="ECO:0000256" key="1">
    <source>
        <dbReference type="ARBA" id="ARBA00004167"/>
    </source>
</evidence>
<evidence type="ECO:0000256" key="3">
    <source>
        <dbReference type="ARBA" id="ARBA00022547"/>
    </source>
</evidence>